<dbReference type="RefSeq" id="WP_382416325.1">
    <property type="nucleotide sequence ID" value="NZ_AP031500.1"/>
</dbReference>
<evidence type="ECO:0000256" key="1">
    <source>
        <dbReference type="ARBA" id="ARBA00006865"/>
    </source>
</evidence>
<sequence>MKCKLSVAISLMIALSACGGSNDSGSSSSTPVASSSSSSSSESSSADSSSSSSEPVASNEWQLIWEDNFDGDAIDSSKWEFETSCWGGGNNEQQCYTDRAENAYVADGMLTIVAKREDFTGSNSPSGEGGQQTTLPYTSARLRTRGLAEWAFGRFEISAKLPAGQGTWPAIWMLPTNSPYGVWASSGEIDIMEAVNLKAQSDAPGAADGDVESRVHGTLHYGSTWPNNVHSGAYYQLPDGANPADAFHEYALEWEAGEIRWYVDDVHYATHRDSGWYSQYEVGGELIDAPEGAPFDRHSPFHMLLNLAVGGNWAGNVNETGIDESVFPQTMEVDYVRVYECSGEPSTGQGCATVSDDAELIEGHTPPALQGSEFATPPLFTMFDDALVAGLEVNSYNPTGEVTWSSDIVEEGRGFVFNYAKPAVDGNVYFQVSDGAADLSSWVDGGVLAFDYKVNSAADGSNLLVKIDSGWPNASDTTVPVAPLGEWRSFSIGVEALRASGNSLAGGSANIELIANMFVIESNGAIDVSFDNVRLEVPAD</sequence>
<evidence type="ECO:0000313" key="5">
    <source>
        <dbReference type="EMBL" id="MFC3155557.1"/>
    </source>
</evidence>
<organism evidence="5 6">
    <name type="scientific">Gilvimarinus japonicus</name>
    <dbReference type="NCBI Taxonomy" id="1796469"/>
    <lineage>
        <taxon>Bacteria</taxon>
        <taxon>Pseudomonadati</taxon>
        <taxon>Pseudomonadota</taxon>
        <taxon>Gammaproteobacteria</taxon>
        <taxon>Cellvibrionales</taxon>
        <taxon>Cellvibrionaceae</taxon>
        <taxon>Gilvimarinus</taxon>
    </lineage>
</organism>
<evidence type="ECO:0000313" key="6">
    <source>
        <dbReference type="Proteomes" id="UP001595548"/>
    </source>
</evidence>
<dbReference type="SUPFAM" id="SSF49899">
    <property type="entry name" value="Concanavalin A-like lectins/glucanases"/>
    <property type="match status" value="1"/>
</dbReference>
<dbReference type="InterPro" id="IPR000757">
    <property type="entry name" value="Beta-glucanase-like"/>
</dbReference>
<feature type="domain" description="GH16" evidence="4">
    <location>
        <begin position="49"/>
        <end position="344"/>
    </location>
</feature>
<accession>A0ABV7HV61</accession>
<dbReference type="PANTHER" id="PTHR10963">
    <property type="entry name" value="GLYCOSYL HYDROLASE-RELATED"/>
    <property type="match status" value="1"/>
</dbReference>
<feature type="region of interest" description="Disordered" evidence="2">
    <location>
        <begin position="19"/>
        <end position="57"/>
    </location>
</feature>
<name>A0ABV7HV61_9GAMM</name>
<dbReference type="Pfam" id="PF00722">
    <property type="entry name" value="Glyco_hydro_16"/>
    <property type="match status" value="1"/>
</dbReference>
<evidence type="ECO:0000256" key="3">
    <source>
        <dbReference type="SAM" id="SignalP"/>
    </source>
</evidence>
<evidence type="ECO:0000256" key="2">
    <source>
        <dbReference type="SAM" id="MobiDB-lite"/>
    </source>
</evidence>
<gene>
    <name evidence="5" type="ORF">ACFOEB_10135</name>
</gene>
<dbReference type="PROSITE" id="PS51762">
    <property type="entry name" value="GH16_2"/>
    <property type="match status" value="1"/>
</dbReference>
<reference evidence="6" key="1">
    <citation type="journal article" date="2019" name="Int. J. Syst. Evol. Microbiol.">
        <title>The Global Catalogue of Microorganisms (GCM) 10K type strain sequencing project: providing services to taxonomists for standard genome sequencing and annotation.</title>
        <authorList>
            <consortium name="The Broad Institute Genomics Platform"/>
            <consortium name="The Broad Institute Genome Sequencing Center for Infectious Disease"/>
            <person name="Wu L."/>
            <person name="Ma J."/>
        </authorList>
    </citation>
    <scope>NUCLEOTIDE SEQUENCE [LARGE SCALE GENOMIC DNA]</scope>
    <source>
        <strain evidence="6">KCTC 52141</strain>
    </source>
</reference>
<dbReference type="CDD" id="cd08023">
    <property type="entry name" value="GH16_laminarinase_like"/>
    <property type="match status" value="1"/>
</dbReference>
<keyword evidence="3" id="KW-0732">Signal</keyword>
<dbReference type="EMBL" id="JBHRTL010000006">
    <property type="protein sequence ID" value="MFC3155557.1"/>
    <property type="molecule type" value="Genomic_DNA"/>
</dbReference>
<feature type="signal peptide" evidence="3">
    <location>
        <begin position="1"/>
        <end position="19"/>
    </location>
</feature>
<proteinExistence type="inferred from homology"/>
<evidence type="ECO:0000259" key="4">
    <source>
        <dbReference type="PROSITE" id="PS51762"/>
    </source>
</evidence>
<dbReference type="InterPro" id="IPR013320">
    <property type="entry name" value="ConA-like_dom_sf"/>
</dbReference>
<keyword evidence="6" id="KW-1185">Reference proteome</keyword>
<protein>
    <submittedName>
        <fullName evidence="5">Family 16 glycosylhydrolase</fullName>
    </submittedName>
</protein>
<comment type="similarity">
    <text evidence="1">Belongs to the glycosyl hydrolase 16 family.</text>
</comment>
<dbReference type="Gene3D" id="2.60.120.200">
    <property type="match status" value="1"/>
</dbReference>
<dbReference type="InterPro" id="IPR050546">
    <property type="entry name" value="Glycosyl_Hydrlase_16"/>
</dbReference>
<dbReference type="PROSITE" id="PS51257">
    <property type="entry name" value="PROKAR_LIPOPROTEIN"/>
    <property type="match status" value="1"/>
</dbReference>
<dbReference type="PANTHER" id="PTHR10963:SF55">
    <property type="entry name" value="GLYCOSIDE HYDROLASE FAMILY 16 PROTEIN"/>
    <property type="match status" value="1"/>
</dbReference>
<dbReference type="Gene3D" id="2.60.120.430">
    <property type="entry name" value="Galactose-binding lectin"/>
    <property type="match status" value="1"/>
</dbReference>
<feature type="chain" id="PRO_5045809184" evidence="3">
    <location>
        <begin position="20"/>
        <end position="540"/>
    </location>
</feature>
<dbReference type="Proteomes" id="UP001595548">
    <property type="component" value="Unassembled WGS sequence"/>
</dbReference>
<comment type="caution">
    <text evidence="5">The sequence shown here is derived from an EMBL/GenBank/DDBJ whole genome shotgun (WGS) entry which is preliminary data.</text>
</comment>